<sequence>MAREGWGCEGGRLQNSADVTNSAIVPHFGCMLLRICGASVTEERTAHHPEWAKSAAWARLFNGP</sequence>
<dbReference type="EMBL" id="JADCNM010000629">
    <property type="protein sequence ID" value="KAG0445982.1"/>
    <property type="molecule type" value="Genomic_DNA"/>
</dbReference>
<keyword evidence="3" id="KW-1185">Reference proteome</keyword>
<dbReference type="Proteomes" id="UP000639772">
    <property type="component" value="Unassembled WGS sequence"/>
</dbReference>
<evidence type="ECO:0000313" key="3">
    <source>
        <dbReference type="Proteomes" id="UP000636800"/>
    </source>
</evidence>
<gene>
    <name evidence="1" type="ORF">HPP92_029058</name>
    <name evidence="2" type="ORF">HPP92_029069</name>
</gene>
<reference evidence="3 4" key="1">
    <citation type="journal article" date="2020" name="Nat. Food">
        <title>A phased Vanilla planifolia genome enables genetic improvement of flavour and production.</title>
        <authorList>
            <person name="Hasing T."/>
            <person name="Tang H."/>
            <person name="Brym M."/>
            <person name="Khazi F."/>
            <person name="Huang T."/>
            <person name="Chambers A.H."/>
        </authorList>
    </citation>
    <scope>NUCLEOTIDE SEQUENCE [LARGE SCALE GENOMIC DNA]</scope>
    <source>
        <tissue evidence="1">Leaf</tissue>
    </source>
</reference>
<comment type="caution">
    <text evidence="1">The sequence shown here is derived from an EMBL/GenBank/DDBJ whole genome shotgun (WGS) entry which is preliminary data.</text>
</comment>
<evidence type="ECO:0000313" key="4">
    <source>
        <dbReference type="Proteomes" id="UP000639772"/>
    </source>
</evidence>
<protein>
    <submittedName>
        <fullName evidence="1">Uncharacterized protein</fullName>
    </submittedName>
</protein>
<organism evidence="1 3">
    <name type="scientific">Vanilla planifolia</name>
    <name type="common">Vanilla</name>
    <dbReference type="NCBI Taxonomy" id="51239"/>
    <lineage>
        <taxon>Eukaryota</taxon>
        <taxon>Viridiplantae</taxon>
        <taxon>Streptophyta</taxon>
        <taxon>Embryophyta</taxon>
        <taxon>Tracheophyta</taxon>
        <taxon>Spermatophyta</taxon>
        <taxon>Magnoliopsida</taxon>
        <taxon>Liliopsida</taxon>
        <taxon>Asparagales</taxon>
        <taxon>Orchidaceae</taxon>
        <taxon>Vanilloideae</taxon>
        <taxon>Vanilleae</taxon>
        <taxon>Vanilla</taxon>
    </lineage>
</organism>
<dbReference type="Proteomes" id="UP000636800">
    <property type="component" value="Unassembled WGS sequence"/>
</dbReference>
<evidence type="ECO:0000313" key="2">
    <source>
        <dbReference type="EMBL" id="KAG0445982.1"/>
    </source>
</evidence>
<name>A0A835P511_VANPL</name>
<dbReference type="AlphaFoldDB" id="A0A835P511"/>
<proteinExistence type="predicted"/>
<evidence type="ECO:0000313" key="1">
    <source>
        <dbReference type="EMBL" id="KAG0445980.1"/>
    </source>
</evidence>
<dbReference type="EMBL" id="JADCNL010000628">
    <property type="protein sequence ID" value="KAG0445980.1"/>
    <property type="molecule type" value="Genomic_DNA"/>
</dbReference>
<accession>A0A835P511</accession>